<gene>
    <name evidence="1" type="ORF">B7R22_17310</name>
</gene>
<reference evidence="1 2" key="1">
    <citation type="submission" date="2017-04" db="EMBL/GenBank/DDBJ databases">
        <title>Comparative genome analysis of Subtercola boreus.</title>
        <authorList>
            <person name="Cho Y.-J."/>
            <person name="Cho A."/>
            <person name="Kim O.-S."/>
            <person name="Lee J.-I."/>
        </authorList>
    </citation>
    <scope>NUCLEOTIDE SEQUENCE [LARGE SCALE GENOMIC DNA]</scope>
    <source>
        <strain evidence="1 2">P27479</strain>
    </source>
</reference>
<comment type="caution">
    <text evidence="1">The sequence shown here is derived from an EMBL/GenBank/DDBJ whole genome shotgun (WGS) entry which is preliminary data.</text>
</comment>
<evidence type="ECO:0000313" key="2">
    <source>
        <dbReference type="Proteomes" id="UP000256541"/>
    </source>
</evidence>
<sequence>MVTVRVRATVRVALKLATVTLGAGQRVTYDRWHSFKLITTRRYHPGTHAIEVQVNGAASGRAEFELLS</sequence>
<dbReference type="EMBL" id="NBXB01000045">
    <property type="protein sequence ID" value="RFA12186.1"/>
    <property type="molecule type" value="Genomic_DNA"/>
</dbReference>
<dbReference type="RefSeq" id="WP_216363516.1">
    <property type="nucleotide sequence ID" value="NZ_NBXB01000045.1"/>
</dbReference>
<organism evidence="1 2">
    <name type="scientific">Subtercola boreus</name>
    <dbReference type="NCBI Taxonomy" id="120213"/>
    <lineage>
        <taxon>Bacteria</taxon>
        <taxon>Bacillati</taxon>
        <taxon>Actinomycetota</taxon>
        <taxon>Actinomycetes</taxon>
        <taxon>Micrococcales</taxon>
        <taxon>Microbacteriaceae</taxon>
        <taxon>Subtercola</taxon>
    </lineage>
</organism>
<evidence type="ECO:0000313" key="1">
    <source>
        <dbReference type="EMBL" id="RFA12186.1"/>
    </source>
</evidence>
<dbReference type="Proteomes" id="UP000256541">
    <property type="component" value="Unassembled WGS sequence"/>
</dbReference>
<name>A0A3E0VQM6_9MICO</name>
<protein>
    <submittedName>
        <fullName evidence="1">Uncharacterized protein</fullName>
    </submittedName>
</protein>
<proteinExistence type="predicted"/>
<accession>A0A3E0VQM6</accession>
<dbReference type="AlphaFoldDB" id="A0A3E0VQM6"/>